<dbReference type="InterPro" id="IPR036296">
    <property type="entry name" value="SKP1-like_dim_sf"/>
</dbReference>
<dbReference type="Gene3D" id="3.30.710.10">
    <property type="entry name" value="Potassium Channel Kv1.1, Chain A"/>
    <property type="match status" value="1"/>
</dbReference>
<evidence type="ECO:0000313" key="3">
    <source>
        <dbReference type="Proteomes" id="UP000315496"/>
    </source>
</evidence>
<name>A0A4Z1T5G3_GIAMU</name>
<dbReference type="Proteomes" id="UP000315496">
    <property type="component" value="Chromosome 3"/>
</dbReference>
<evidence type="ECO:0000259" key="1">
    <source>
        <dbReference type="Pfam" id="PF01466"/>
    </source>
</evidence>
<dbReference type="EMBL" id="VDLU01000003">
    <property type="protein sequence ID" value="TNJ27711.1"/>
    <property type="molecule type" value="Genomic_DNA"/>
</dbReference>
<reference evidence="2 3" key="1">
    <citation type="submission" date="2019-05" db="EMBL/GenBank/DDBJ databases">
        <title>The compact genome of Giardia muris reveals important steps in the evolution of intestinal protozoan parasites.</title>
        <authorList>
            <person name="Xu F."/>
            <person name="Jimenez-Gonzalez A."/>
            <person name="Einarsson E."/>
            <person name="Astvaldsson A."/>
            <person name="Peirasmaki D."/>
            <person name="Eckmann L."/>
            <person name="Andersson J.O."/>
            <person name="Svard S.G."/>
            <person name="Jerlstrom-Hultqvist J."/>
        </authorList>
    </citation>
    <scope>NUCLEOTIDE SEQUENCE [LARGE SCALE GENOMIC DNA]</scope>
    <source>
        <strain evidence="2 3">Roberts-Thomson</strain>
    </source>
</reference>
<feature type="domain" description="SKP1 component dimerisation" evidence="1">
    <location>
        <begin position="102"/>
        <end position="140"/>
    </location>
</feature>
<evidence type="ECO:0000313" key="2">
    <source>
        <dbReference type="EMBL" id="TNJ27711.1"/>
    </source>
</evidence>
<dbReference type="GO" id="GO:0006511">
    <property type="term" value="P:ubiquitin-dependent protein catabolic process"/>
    <property type="evidence" value="ECO:0007669"/>
    <property type="project" value="InterPro"/>
</dbReference>
<dbReference type="AlphaFoldDB" id="A0A4Z1T5G3"/>
<gene>
    <name evidence="2" type="ORF">GMRT_12047</name>
</gene>
<keyword evidence="3" id="KW-1185">Reference proteome</keyword>
<dbReference type="Pfam" id="PF01466">
    <property type="entry name" value="Skp1"/>
    <property type="match status" value="1"/>
</dbReference>
<comment type="caution">
    <text evidence="2">The sequence shown here is derived from an EMBL/GenBank/DDBJ whole genome shotgun (WGS) entry which is preliminary data.</text>
</comment>
<protein>
    <submittedName>
        <fullName evidence="2">Skp1 family, dimerization domain-containing protein</fullName>
    </submittedName>
</protein>
<accession>A0A4Z1T5G3</accession>
<dbReference type="SUPFAM" id="SSF81382">
    <property type="entry name" value="Skp1 dimerisation domain-like"/>
    <property type="match status" value="1"/>
</dbReference>
<dbReference type="InterPro" id="IPR016072">
    <property type="entry name" value="Skp1_comp_dimer"/>
</dbReference>
<dbReference type="InterPro" id="IPR011333">
    <property type="entry name" value="SKP1/BTB/POZ_sf"/>
</dbReference>
<sequence>MSAGGDVRGEETAILEALDGARLPVAAEALRAHCEDYDERGAVGPVPVPCDRRLAERLVRWLEQNRGGLRGPDWQNAFFTELTHDELGTLLEVAEQLGLGRLLDAGAQYVAERLAFMDVAEMRAFLHVEDDLPEAKKAELEALLRELEGDPAPLKAQTQAQT</sequence>
<dbReference type="VEuPathDB" id="GiardiaDB:GMRT_12047"/>
<organism evidence="2 3">
    <name type="scientific">Giardia muris</name>
    <dbReference type="NCBI Taxonomy" id="5742"/>
    <lineage>
        <taxon>Eukaryota</taxon>
        <taxon>Metamonada</taxon>
        <taxon>Diplomonadida</taxon>
        <taxon>Hexamitidae</taxon>
        <taxon>Giardiinae</taxon>
        <taxon>Giardia</taxon>
    </lineage>
</organism>
<proteinExistence type="predicted"/>